<feature type="region of interest" description="Disordered" evidence="1">
    <location>
        <begin position="15"/>
        <end position="40"/>
    </location>
</feature>
<dbReference type="EMBL" id="LR824536">
    <property type="protein sequence ID" value="CAH1645092.1"/>
    <property type="molecule type" value="Genomic_DNA"/>
</dbReference>
<feature type="region of interest" description="Disordered" evidence="1">
    <location>
        <begin position="60"/>
        <end position="100"/>
    </location>
</feature>
<reference evidence="2" key="1">
    <citation type="submission" date="2022-02" db="EMBL/GenBank/DDBJ databases">
        <authorList>
            <person name="King R."/>
        </authorList>
    </citation>
    <scope>NUCLEOTIDE SEQUENCE</scope>
</reference>
<sequence>MMSCSFLSAAGMAPESSGAACWTPPSMTCPPNLEGPSSMMPPYIRPPSLLSLPCMPAPPTFAPAAPSAPGPSHEPALDLTKPSSSLKCHLPSPASDGETE</sequence>
<organism evidence="2 3">
    <name type="scientific">Spodoptera littoralis</name>
    <name type="common">Egyptian cotton leafworm</name>
    <dbReference type="NCBI Taxonomy" id="7109"/>
    <lineage>
        <taxon>Eukaryota</taxon>
        <taxon>Metazoa</taxon>
        <taxon>Ecdysozoa</taxon>
        <taxon>Arthropoda</taxon>
        <taxon>Hexapoda</taxon>
        <taxon>Insecta</taxon>
        <taxon>Pterygota</taxon>
        <taxon>Neoptera</taxon>
        <taxon>Endopterygota</taxon>
        <taxon>Lepidoptera</taxon>
        <taxon>Glossata</taxon>
        <taxon>Ditrysia</taxon>
        <taxon>Noctuoidea</taxon>
        <taxon>Noctuidae</taxon>
        <taxon>Amphipyrinae</taxon>
        <taxon>Spodoptera</taxon>
    </lineage>
</organism>
<dbReference type="Proteomes" id="UP001153321">
    <property type="component" value="Chromosome 5"/>
</dbReference>
<name>A0A9P0IFV2_SPOLI</name>
<evidence type="ECO:0000313" key="3">
    <source>
        <dbReference type="Proteomes" id="UP001153321"/>
    </source>
</evidence>
<feature type="compositionally biased region" description="Pro residues" evidence="1">
    <location>
        <begin position="60"/>
        <end position="69"/>
    </location>
</feature>
<evidence type="ECO:0000313" key="2">
    <source>
        <dbReference type="EMBL" id="CAH1645092.1"/>
    </source>
</evidence>
<gene>
    <name evidence="2" type="ORF">SPLIT_LOCUS10445</name>
</gene>
<evidence type="ECO:0000256" key="1">
    <source>
        <dbReference type="SAM" id="MobiDB-lite"/>
    </source>
</evidence>
<accession>A0A9P0IFV2</accession>
<proteinExistence type="predicted"/>
<dbReference type="AlphaFoldDB" id="A0A9P0IFV2"/>
<keyword evidence="3" id="KW-1185">Reference proteome</keyword>
<protein>
    <submittedName>
        <fullName evidence="2">Uncharacterized protein</fullName>
    </submittedName>
</protein>